<dbReference type="EMBL" id="JAHMHQ010000013">
    <property type="protein sequence ID" value="KAK1635017.1"/>
    <property type="molecule type" value="Genomic_DNA"/>
</dbReference>
<feature type="signal peptide" evidence="1">
    <location>
        <begin position="1"/>
        <end position="23"/>
    </location>
</feature>
<comment type="caution">
    <text evidence="2">The sequence shown here is derived from an EMBL/GenBank/DDBJ whole genome shotgun (WGS) entry which is preliminary data.</text>
</comment>
<protein>
    <submittedName>
        <fullName evidence="2">Uncharacterized protein</fullName>
    </submittedName>
</protein>
<organism evidence="2 3">
    <name type="scientific">Colletotrichum phormii</name>
    <dbReference type="NCBI Taxonomy" id="359342"/>
    <lineage>
        <taxon>Eukaryota</taxon>
        <taxon>Fungi</taxon>
        <taxon>Dikarya</taxon>
        <taxon>Ascomycota</taxon>
        <taxon>Pezizomycotina</taxon>
        <taxon>Sordariomycetes</taxon>
        <taxon>Hypocreomycetidae</taxon>
        <taxon>Glomerellales</taxon>
        <taxon>Glomerellaceae</taxon>
        <taxon>Colletotrichum</taxon>
        <taxon>Colletotrichum acutatum species complex</taxon>
    </lineage>
</organism>
<proteinExistence type="predicted"/>
<name>A0AAJ0ECP9_9PEZI</name>
<evidence type="ECO:0000313" key="2">
    <source>
        <dbReference type="EMBL" id="KAK1635017.1"/>
    </source>
</evidence>
<evidence type="ECO:0000313" key="3">
    <source>
        <dbReference type="Proteomes" id="UP001243989"/>
    </source>
</evidence>
<gene>
    <name evidence="2" type="ORF">BDP81DRAFT_430668</name>
</gene>
<dbReference type="GeneID" id="85475493"/>
<evidence type="ECO:0000256" key="1">
    <source>
        <dbReference type="SAM" id="SignalP"/>
    </source>
</evidence>
<sequence length="199" mass="22233">MKVLTTASLLFVFSLLFQGLASAWDLPSFQVLLISSWLGSSSVISRVPQFVLDTGHPWLTTHAHELSRLPDVTSFICTLSADDAYSQDGVTYGKESSDVREGLEVPADLFHRLEINNYRAGVSRYGWKNFRNKLKEIKACPRALAEVRDLTVELRWQTLGDTWDHPAAKSTPPPKPVPALFSEVMGKMKNLSTVDWLIG</sequence>
<feature type="chain" id="PRO_5042556337" evidence="1">
    <location>
        <begin position="24"/>
        <end position="199"/>
    </location>
</feature>
<dbReference type="RefSeq" id="XP_060443624.1">
    <property type="nucleotide sequence ID" value="XM_060590631.1"/>
</dbReference>
<keyword evidence="1" id="KW-0732">Signal</keyword>
<dbReference type="Proteomes" id="UP001243989">
    <property type="component" value="Unassembled WGS sequence"/>
</dbReference>
<keyword evidence="3" id="KW-1185">Reference proteome</keyword>
<reference evidence="2" key="1">
    <citation type="submission" date="2021-06" db="EMBL/GenBank/DDBJ databases">
        <title>Comparative genomics, transcriptomics and evolutionary studies reveal genomic signatures of adaptation to plant cell wall in hemibiotrophic fungi.</title>
        <authorList>
            <consortium name="DOE Joint Genome Institute"/>
            <person name="Baroncelli R."/>
            <person name="Diaz J.F."/>
            <person name="Benocci T."/>
            <person name="Peng M."/>
            <person name="Battaglia E."/>
            <person name="Haridas S."/>
            <person name="Andreopoulos W."/>
            <person name="Labutti K."/>
            <person name="Pangilinan J."/>
            <person name="Floch G.L."/>
            <person name="Makela M.R."/>
            <person name="Henrissat B."/>
            <person name="Grigoriev I.V."/>
            <person name="Crouch J.A."/>
            <person name="De Vries R.P."/>
            <person name="Sukno S.A."/>
            <person name="Thon M.R."/>
        </authorList>
    </citation>
    <scope>NUCLEOTIDE SEQUENCE</scope>
    <source>
        <strain evidence="2">CBS 102054</strain>
    </source>
</reference>
<dbReference type="AlphaFoldDB" id="A0AAJ0ECP9"/>
<accession>A0AAJ0ECP9</accession>